<keyword evidence="4" id="KW-1185">Reference proteome</keyword>
<gene>
    <name evidence="3" type="ORF">Thiowin_01467</name>
</gene>
<dbReference type="InterPro" id="IPR004232">
    <property type="entry name" value="CN_Hdrtase_a/SCN_Hdrlase_g"/>
</dbReference>
<keyword evidence="1" id="KW-0479">Metal-binding</keyword>
<accession>A0ABZ0S8P4</accession>
<organism evidence="3 4">
    <name type="scientific">Thiorhodovibrio winogradskyi</name>
    <dbReference type="NCBI Taxonomy" id="77007"/>
    <lineage>
        <taxon>Bacteria</taxon>
        <taxon>Pseudomonadati</taxon>
        <taxon>Pseudomonadota</taxon>
        <taxon>Gammaproteobacteria</taxon>
        <taxon>Chromatiales</taxon>
        <taxon>Chromatiaceae</taxon>
        <taxon>Thiorhodovibrio</taxon>
    </lineage>
</organism>
<evidence type="ECO:0000256" key="1">
    <source>
        <dbReference type="ARBA" id="ARBA00022723"/>
    </source>
</evidence>
<dbReference type="NCBIfam" id="TIGR03793">
    <property type="entry name" value="leader_NHLP"/>
    <property type="match status" value="1"/>
</dbReference>
<dbReference type="Gene3D" id="3.90.330.10">
    <property type="entry name" value="Nitrile hydratase alpha /Thiocyanate hydrolase gamma"/>
    <property type="match status" value="1"/>
</dbReference>
<proteinExistence type="predicted"/>
<dbReference type="SUPFAM" id="SSF56209">
    <property type="entry name" value="Nitrile hydratase alpha chain"/>
    <property type="match status" value="1"/>
</dbReference>
<evidence type="ECO:0000313" key="4">
    <source>
        <dbReference type="Proteomes" id="UP001432180"/>
    </source>
</evidence>
<evidence type="ECO:0000313" key="3">
    <source>
        <dbReference type="EMBL" id="WPL16511.1"/>
    </source>
</evidence>
<evidence type="ECO:0000259" key="2">
    <source>
        <dbReference type="Pfam" id="PF02979"/>
    </source>
</evidence>
<name>A0ABZ0S8P4_9GAMM</name>
<dbReference type="RefSeq" id="WP_328987055.1">
    <property type="nucleotide sequence ID" value="NZ_CP121472.1"/>
</dbReference>
<dbReference type="InterPro" id="IPR022513">
    <property type="entry name" value="TOMM_pelo"/>
</dbReference>
<dbReference type="InterPro" id="IPR036648">
    <property type="entry name" value="CN_Hdrase_a/SCN_Hdrase_g_sf"/>
</dbReference>
<dbReference type="EMBL" id="CP121472">
    <property type="protein sequence ID" value="WPL16511.1"/>
    <property type="molecule type" value="Genomic_DNA"/>
</dbReference>
<feature type="domain" description="Nitrile hydratase alpha/Thiocyanate hydrolase gamma" evidence="2">
    <location>
        <begin position="23"/>
        <end position="86"/>
    </location>
</feature>
<sequence length="120" mass="13564">MSDTAQIENPRRKLQALITKRAWEDEDFRRQFVATPEACFAEIGVELPPGFKVRVHEEDQDHLHFVIPPRPKRDLDALTDEELERIAGGAGGTNEWDVLNKIVDKVFKIVDDGIGGWGKG</sequence>
<dbReference type="Pfam" id="PF02979">
    <property type="entry name" value="NHase_alpha"/>
    <property type="match status" value="1"/>
</dbReference>
<reference evidence="3 4" key="1">
    <citation type="journal article" date="2023" name="Microorganisms">
        <title>Thiorhodovibrio frisius and Trv. litoralis spp. nov., Two Novel Members from a Clade of Fastidious Purple Sulfur Bacteria That Exhibit Unique Red-Shifted Light-Harvesting Capabilities.</title>
        <authorList>
            <person name="Methner A."/>
            <person name="Kuzyk S.B."/>
            <person name="Petersen J."/>
            <person name="Bauer S."/>
            <person name="Brinkmann H."/>
            <person name="Sichau K."/>
            <person name="Wanner G."/>
            <person name="Wolf J."/>
            <person name="Neumann-Schaal M."/>
            <person name="Henke P."/>
            <person name="Tank M."/>
            <person name="Sproer C."/>
            <person name="Bunk B."/>
            <person name="Overmann J."/>
        </authorList>
    </citation>
    <scope>NUCLEOTIDE SEQUENCE [LARGE SCALE GENOMIC DNA]</scope>
    <source>
        <strain evidence="3 4">DSM 6702</strain>
    </source>
</reference>
<dbReference type="Proteomes" id="UP001432180">
    <property type="component" value="Chromosome"/>
</dbReference>
<protein>
    <submittedName>
        <fullName evidence="3">NHLP leader peptide domain protein</fullName>
    </submittedName>
</protein>